<keyword evidence="2" id="KW-1185">Reference proteome</keyword>
<dbReference type="KEGG" id="lact:D7I46_10500"/>
<protein>
    <submittedName>
        <fullName evidence="1">Uncharacterized protein</fullName>
    </submittedName>
</protein>
<dbReference type="AlphaFoldDB" id="A0A387BFT6"/>
<proteinExistence type="predicted"/>
<dbReference type="Proteomes" id="UP000269374">
    <property type="component" value="Chromosome"/>
</dbReference>
<evidence type="ECO:0000313" key="1">
    <source>
        <dbReference type="EMBL" id="AYG01458.1"/>
    </source>
</evidence>
<reference evidence="1 2" key="1">
    <citation type="submission" date="2018-09" db="EMBL/GenBank/DDBJ databases">
        <title>Genome sequencing of strain 1JSPR-7.</title>
        <authorList>
            <person name="Heo J."/>
            <person name="Kim S.-J."/>
            <person name="Kwon S.-W."/>
        </authorList>
    </citation>
    <scope>NUCLEOTIDE SEQUENCE [LARGE SCALE GENOMIC DNA]</scope>
    <source>
        <strain evidence="1 2">1JSPR-7</strain>
    </source>
</reference>
<accession>A0A387BFT6</accession>
<dbReference type="RefSeq" id="WP_120772831.1">
    <property type="nucleotide sequence ID" value="NZ_CP032627.1"/>
</dbReference>
<organism evidence="1 2">
    <name type="scientific">Lactococcus allomyrinae</name>
    <dbReference type="NCBI Taxonomy" id="2419773"/>
    <lineage>
        <taxon>Bacteria</taxon>
        <taxon>Bacillati</taxon>
        <taxon>Bacillota</taxon>
        <taxon>Bacilli</taxon>
        <taxon>Lactobacillales</taxon>
        <taxon>Streptococcaceae</taxon>
        <taxon>Lactococcus</taxon>
    </lineage>
</organism>
<dbReference type="OrthoDB" id="5107704at2"/>
<dbReference type="EMBL" id="CP032627">
    <property type="protein sequence ID" value="AYG01458.1"/>
    <property type="molecule type" value="Genomic_DNA"/>
</dbReference>
<gene>
    <name evidence="1" type="ORF">D7I46_10500</name>
</gene>
<evidence type="ECO:0000313" key="2">
    <source>
        <dbReference type="Proteomes" id="UP000269374"/>
    </source>
</evidence>
<name>A0A387BFT6_9LACT</name>
<sequence>MGNKIQDNDSINELGKIIKTTKVLNPILKLLNIDSGIDINKITKEYADLLTLNDDFNMYYHDRGWIAHESLNIDVLKFCVSIAKDGNIDRGEEALMEYYEGELKNFEKYSYRKHFYDRHELLNLAIEDYFSGRYHASIPIALLSADGIINDVEPTGLFAKETDLEVWDSISGHGSGLKSLVSLLSKNRKKTSTDSISLPYRNGILHGRDINYYNKFVAIKSFALLIYLADWIRERSSEADRMRKKEEKETKTWGELFKSIANTTREQKENEKLLKEWKPRFFEVIPSTYESNSPEEKVFEFLECIKNKNYGTPTSMYPTFILGNSSRKSKARILRENFKDITITNYEISKINDSSAAVTMITMKIAYEYNGLLKEKNVDFRVMYEVNGEVNNRLKLNGSWKITNIEGISYILIE</sequence>